<keyword evidence="3" id="KW-0347">Helicase</keyword>
<accession>A0A9W5NZT8</accession>
<dbReference type="PANTHER" id="PTHR35372:SF2">
    <property type="entry name" value="SF3 HELICASE DOMAIN-CONTAINING PROTEIN"/>
    <property type="match status" value="1"/>
</dbReference>
<evidence type="ECO:0000256" key="2">
    <source>
        <dbReference type="ARBA" id="ARBA00022801"/>
    </source>
</evidence>
<dbReference type="GO" id="GO:0016787">
    <property type="term" value="F:hydrolase activity"/>
    <property type="evidence" value="ECO:0007669"/>
    <property type="project" value="UniProtKB-KW"/>
</dbReference>
<keyword evidence="4" id="KW-0067">ATP-binding</keyword>
<dbReference type="Pfam" id="PF08706">
    <property type="entry name" value="D5_N"/>
    <property type="match status" value="1"/>
</dbReference>
<dbReference type="Gene3D" id="3.40.50.300">
    <property type="entry name" value="P-loop containing nucleotide triphosphate hydrolases"/>
    <property type="match status" value="1"/>
</dbReference>
<dbReference type="PROSITE" id="PS51206">
    <property type="entry name" value="SF3_HELICASE_1"/>
    <property type="match status" value="1"/>
</dbReference>
<dbReference type="SUPFAM" id="SSF52540">
    <property type="entry name" value="P-loop containing nucleoside triphosphate hydrolases"/>
    <property type="match status" value="1"/>
</dbReference>
<dbReference type="SMART" id="SM00885">
    <property type="entry name" value="D5_N"/>
    <property type="match status" value="1"/>
</dbReference>
<protein>
    <submittedName>
        <fullName evidence="6">Phage/plasmid primase, P4 family domain-containing protein</fullName>
    </submittedName>
</protein>
<evidence type="ECO:0000313" key="6">
    <source>
        <dbReference type="EMBL" id="EJR65644.1"/>
    </source>
</evidence>
<keyword evidence="2" id="KW-0378">Hydrolase</keyword>
<dbReference type="GO" id="GO:0005524">
    <property type="term" value="F:ATP binding"/>
    <property type="evidence" value="ECO:0007669"/>
    <property type="project" value="UniProtKB-KW"/>
</dbReference>
<reference evidence="6 7" key="1">
    <citation type="submission" date="2012-04" db="EMBL/GenBank/DDBJ databases">
        <title>The Genome Sequence of Bacillus cereus VD154.</title>
        <authorList>
            <consortium name="The Broad Institute Genome Sequencing Platform"/>
            <consortium name="The Broad Institute Genome Sequencing Center for Infectious Disease"/>
            <person name="Feldgarden M."/>
            <person name="Van der Auwera G.A."/>
            <person name="Mahillon J."/>
            <person name="Duprez V."/>
            <person name="Timmery S."/>
            <person name="Mattelet C."/>
            <person name="Dierick K."/>
            <person name="Sun M."/>
            <person name="Yu Z."/>
            <person name="Zhu L."/>
            <person name="Hu X."/>
            <person name="Shank E.B."/>
            <person name="Swiecicka I."/>
            <person name="Hansen B.M."/>
            <person name="Andrup L."/>
            <person name="Young S.K."/>
            <person name="Zeng Q."/>
            <person name="Gargeya S."/>
            <person name="Fitzgerald M."/>
            <person name="Haas B."/>
            <person name="Abouelleil A."/>
            <person name="Alvarado L."/>
            <person name="Arachchi H.M."/>
            <person name="Berlin A."/>
            <person name="Chapman S.B."/>
            <person name="Goldberg J."/>
            <person name="Griggs A."/>
            <person name="Gujja S."/>
            <person name="Hansen M."/>
            <person name="Howarth C."/>
            <person name="Imamovic A."/>
            <person name="Larimer J."/>
            <person name="McCowen C."/>
            <person name="Montmayeur A."/>
            <person name="Murphy C."/>
            <person name="Neiman D."/>
            <person name="Pearson M."/>
            <person name="Priest M."/>
            <person name="Roberts A."/>
            <person name="Saif S."/>
            <person name="Shea T."/>
            <person name="Sisk P."/>
            <person name="Sykes S."/>
            <person name="Wortman J."/>
            <person name="Nusbaum C."/>
            <person name="Birren B."/>
        </authorList>
    </citation>
    <scope>NUCLEOTIDE SEQUENCE [LARGE SCALE GENOMIC DNA]</scope>
    <source>
        <strain evidence="6 7">VD154</strain>
    </source>
</reference>
<gene>
    <name evidence="6" type="ORF">IK5_05372</name>
</gene>
<dbReference type="InterPro" id="IPR051620">
    <property type="entry name" value="ORF904-like_C"/>
</dbReference>
<dbReference type="GO" id="GO:0004386">
    <property type="term" value="F:helicase activity"/>
    <property type="evidence" value="ECO:0007669"/>
    <property type="project" value="UniProtKB-KW"/>
</dbReference>
<dbReference type="Pfam" id="PF03288">
    <property type="entry name" value="Pox_D5"/>
    <property type="match status" value="1"/>
</dbReference>
<proteinExistence type="predicted"/>
<dbReference type="InterPro" id="IPR006500">
    <property type="entry name" value="Helicase_put_C_phage/plasmid"/>
</dbReference>
<dbReference type="InterPro" id="IPR045455">
    <property type="entry name" value="NrS-1_pol-like_helicase"/>
</dbReference>
<dbReference type="InterPro" id="IPR014015">
    <property type="entry name" value="Helicase_SF3_DNA-vir"/>
</dbReference>
<dbReference type="NCBIfam" id="TIGR01613">
    <property type="entry name" value="primase_Cterm"/>
    <property type="match status" value="1"/>
</dbReference>
<dbReference type="Pfam" id="PF19263">
    <property type="entry name" value="DUF5906"/>
    <property type="match status" value="1"/>
</dbReference>
<evidence type="ECO:0000256" key="4">
    <source>
        <dbReference type="ARBA" id="ARBA00022840"/>
    </source>
</evidence>
<dbReference type="Proteomes" id="UP000006967">
    <property type="component" value="Unassembled WGS sequence"/>
</dbReference>
<sequence>MLSTVTSRKEKIELTYDRVMDITHFKTLTNTKAINQKITYEDFLNRIREPMITTEKGNAGGFVGGYVQERRNKANVKSRSMITIDIDEVPEGVNVWENIEGFTNFAVAMYATHNHTKENPRYRVLIPLLYDIEPEHYEEVTQYVVGILQVWIDEGSCQFERHMHYPTCSNPNDYEFYYQDLPFFDASFLTKQHEEIQTFKKKEKADPRTKQNWIGAWTNIYAVTDVLNHFLSDTYEPFRSNRYTYMDGSTKGGLVVYDGDVHAHSNHSTDPIYGENVNSFDLYRLHTFGHLDNGTEEMKDKPSYKAMIEHCKKDEKVREYYEKHIKFEVKMKGSSVIDLKKELRNRYFEELSRLEKEWEDSGKKGRKPITISPARCSVILPEYIRFILFDLEESTRLAMYVPEEGVYTHNTTFIKRVISWLEPRLNNTKAEEVIYHLTNKAEVQEKTNSRYLIPVQNGVFNLKTKKLEPFTADYVFTTKITTRYYEDPVNPILDGWDVVSWVKSIACGDLEIENLLWQVMNDALNGNYSRRKSIFLIGEGNNGKGTFQELIMNLIGMKNIATLKVNEFDERFRLSVLEGKTAVIGDDVPANVYIDDSSNFNSVVTGDMVSVEFKNRPIYNTVFRCSVIQSTNGMPKFKNKTNGTIRRIVIVPFQADFNGKTENFKIKDEYIKDERVLQFVLYRAINMDFETFDIPKVSLQELEVFKQDNDPVLDFKLSIFDEWGIQEVPKYIVYGFYKKFCMDNGYKYLADRQFYKQFRRYLGEEWEDSQNRFRYDSLIKYVGDLDKMNLGFGFPDQSKPCKTYKKNTFKVV</sequence>
<name>A0A9W5NZT8_BACCE</name>
<evidence type="ECO:0000259" key="5">
    <source>
        <dbReference type="PROSITE" id="PS51206"/>
    </source>
</evidence>
<dbReference type="InterPro" id="IPR004968">
    <property type="entry name" value="DNA_primase/NTPase_C"/>
</dbReference>
<evidence type="ECO:0000256" key="3">
    <source>
        <dbReference type="ARBA" id="ARBA00022806"/>
    </source>
</evidence>
<keyword evidence="1" id="KW-0547">Nucleotide-binding</keyword>
<comment type="caution">
    <text evidence="6">The sequence shown here is derived from an EMBL/GenBank/DDBJ whole genome shotgun (WGS) entry which is preliminary data.</text>
</comment>
<evidence type="ECO:0000313" key="7">
    <source>
        <dbReference type="Proteomes" id="UP000006967"/>
    </source>
</evidence>
<dbReference type="RefSeq" id="WP_000953549.1">
    <property type="nucleotide sequence ID" value="NZ_JH791884.1"/>
</dbReference>
<evidence type="ECO:0000256" key="1">
    <source>
        <dbReference type="ARBA" id="ARBA00022741"/>
    </source>
</evidence>
<dbReference type="AlphaFoldDB" id="A0A9W5NZT8"/>
<organism evidence="6 7">
    <name type="scientific">Bacillus cereus VD154</name>
    <dbReference type="NCBI Taxonomy" id="1053238"/>
    <lineage>
        <taxon>Bacteria</taxon>
        <taxon>Bacillati</taxon>
        <taxon>Bacillota</taxon>
        <taxon>Bacilli</taxon>
        <taxon>Bacillales</taxon>
        <taxon>Bacillaceae</taxon>
        <taxon>Bacillus</taxon>
        <taxon>Bacillus cereus group</taxon>
    </lineage>
</organism>
<dbReference type="InterPro" id="IPR027417">
    <property type="entry name" value="P-loop_NTPase"/>
</dbReference>
<feature type="domain" description="SF3 helicase" evidence="5">
    <location>
        <begin position="511"/>
        <end position="666"/>
    </location>
</feature>
<dbReference type="InterPro" id="IPR014818">
    <property type="entry name" value="Phage/plasmid_primase_P4_C"/>
</dbReference>
<dbReference type="PANTHER" id="PTHR35372">
    <property type="entry name" value="ATP BINDING PROTEIN-RELATED"/>
    <property type="match status" value="1"/>
</dbReference>
<dbReference type="EMBL" id="AHFG01000075">
    <property type="protein sequence ID" value="EJR65644.1"/>
    <property type="molecule type" value="Genomic_DNA"/>
</dbReference>